<keyword evidence="4" id="KW-1185">Reference proteome</keyword>
<dbReference type="InterPro" id="IPR036641">
    <property type="entry name" value="HPT_dom_sf"/>
</dbReference>
<dbReference type="Pfam" id="PF01627">
    <property type="entry name" value="Hpt"/>
    <property type="match status" value="1"/>
</dbReference>
<gene>
    <name evidence="3" type="ORF">PBAT_24290</name>
</gene>
<dbReference type="SUPFAM" id="SSF47226">
    <property type="entry name" value="Histidine-containing phosphotransfer domain, HPT domain"/>
    <property type="match status" value="1"/>
</dbReference>
<evidence type="ECO:0000313" key="3">
    <source>
        <dbReference type="EMBL" id="OAB40421.1"/>
    </source>
</evidence>
<dbReference type="AlphaFoldDB" id="A0A168JBX0"/>
<dbReference type="Gene3D" id="1.20.120.160">
    <property type="entry name" value="HPT domain"/>
    <property type="match status" value="1"/>
</dbReference>
<comment type="caution">
    <text evidence="3">The sequence shown here is derived from an EMBL/GenBank/DDBJ whole genome shotgun (WGS) entry which is preliminary data.</text>
</comment>
<proteinExistence type="predicted"/>
<dbReference type="GO" id="GO:0000160">
    <property type="term" value="P:phosphorelay signal transduction system"/>
    <property type="evidence" value="ECO:0007669"/>
    <property type="project" value="InterPro"/>
</dbReference>
<organism evidence="3 4">
    <name type="scientific">Paenibacillus antarcticus</name>
    <dbReference type="NCBI Taxonomy" id="253703"/>
    <lineage>
        <taxon>Bacteria</taxon>
        <taxon>Bacillati</taxon>
        <taxon>Bacillota</taxon>
        <taxon>Bacilli</taxon>
        <taxon>Bacillales</taxon>
        <taxon>Paenibacillaceae</taxon>
        <taxon>Paenibacillus</taxon>
    </lineage>
</organism>
<protein>
    <recommendedName>
        <fullName evidence="2">HPt domain-containing protein</fullName>
    </recommendedName>
</protein>
<evidence type="ECO:0000259" key="2">
    <source>
        <dbReference type="PROSITE" id="PS50894"/>
    </source>
</evidence>
<dbReference type="EMBL" id="LVJI01000054">
    <property type="protein sequence ID" value="OAB40421.1"/>
    <property type="molecule type" value="Genomic_DNA"/>
</dbReference>
<dbReference type="Proteomes" id="UP000077355">
    <property type="component" value="Unassembled WGS sequence"/>
</dbReference>
<sequence length="87" mass="9996">MFDTEATASIKQIIQLWKDKDITTLSETIHMLKGFSLNVGATQLAHLCSRLELEMTHAQEIETVITTLHDVFEKTKYYLKQQLGEEV</sequence>
<dbReference type="PROSITE" id="PS50894">
    <property type="entry name" value="HPT"/>
    <property type="match status" value="1"/>
</dbReference>
<keyword evidence="1" id="KW-0597">Phosphoprotein</keyword>
<feature type="modified residue" description="Phosphohistidine" evidence="1">
    <location>
        <position position="30"/>
    </location>
</feature>
<reference evidence="3 4" key="1">
    <citation type="submission" date="2016-03" db="EMBL/GenBank/DDBJ databases">
        <title>Draft genome sequence of Paenibacillus antarcticus CECT 5836.</title>
        <authorList>
            <person name="Shin S.-K."/>
            <person name="Yi H."/>
        </authorList>
    </citation>
    <scope>NUCLEOTIDE SEQUENCE [LARGE SCALE GENOMIC DNA]</scope>
    <source>
        <strain evidence="3 4">CECT 5836</strain>
    </source>
</reference>
<name>A0A168JBX0_9BACL</name>
<dbReference type="OrthoDB" id="9131849at2"/>
<accession>A0A168JBX0</accession>
<dbReference type="RefSeq" id="WP_068653220.1">
    <property type="nucleotide sequence ID" value="NZ_CP043611.1"/>
</dbReference>
<evidence type="ECO:0000313" key="4">
    <source>
        <dbReference type="Proteomes" id="UP000077355"/>
    </source>
</evidence>
<feature type="domain" description="HPt" evidence="2">
    <location>
        <begin position="1"/>
        <end position="82"/>
    </location>
</feature>
<evidence type="ECO:0000256" key="1">
    <source>
        <dbReference type="PROSITE-ProRule" id="PRU00110"/>
    </source>
</evidence>
<dbReference type="InterPro" id="IPR008207">
    <property type="entry name" value="Sig_transdc_His_kin_Hpt_dom"/>
</dbReference>